<dbReference type="InterPro" id="IPR054728">
    <property type="entry name" value="RsmB-like_ferredoxin"/>
</dbReference>
<evidence type="ECO:0000256" key="11">
    <source>
        <dbReference type="ARBA" id="ARBA00030399"/>
    </source>
</evidence>
<comment type="caution">
    <text evidence="16">The sequence shown here is derived from an EMBL/GenBank/DDBJ whole genome shotgun (WGS) entry which is preliminary data.</text>
</comment>
<reference evidence="16 17" key="1">
    <citation type="submission" date="2019-06" db="EMBL/GenBank/DDBJ databases">
        <title>Whole genome sequence for Cellvibrionaceae sp. R142.</title>
        <authorList>
            <person name="Wang G."/>
        </authorList>
    </citation>
    <scope>NUCLEOTIDE SEQUENCE [LARGE SCALE GENOMIC DNA]</scope>
    <source>
        <strain evidence="16 17">R142</strain>
    </source>
</reference>
<dbReference type="PRINTS" id="PR02008">
    <property type="entry name" value="RCMTFAMILY"/>
</dbReference>
<keyword evidence="10 14" id="KW-0694">RNA-binding</keyword>
<feature type="binding site" evidence="14">
    <location>
        <position position="275"/>
    </location>
    <ligand>
        <name>S-adenosyl-L-methionine</name>
        <dbReference type="ChEBI" id="CHEBI:59789"/>
    </ligand>
</feature>
<name>A0A545T0E2_9GAMM</name>
<dbReference type="InterPro" id="IPR049560">
    <property type="entry name" value="MeTrfase_RsmB-F_NOP2_cat"/>
</dbReference>
<dbReference type="NCBIfam" id="TIGR00563">
    <property type="entry name" value="rsmB"/>
    <property type="match status" value="1"/>
</dbReference>
<dbReference type="InterPro" id="IPR029063">
    <property type="entry name" value="SAM-dependent_MTases_sf"/>
</dbReference>
<dbReference type="AlphaFoldDB" id="A0A545T0E2"/>
<feature type="binding site" evidence="14">
    <location>
        <position position="301"/>
    </location>
    <ligand>
        <name>S-adenosyl-L-methionine</name>
        <dbReference type="ChEBI" id="CHEBI:59789"/>
    </ligand>
</feature>
<dbReference type="OrthoDB" id="9810297at2"/>
<keyword evidence="6" id="KW-0698">rRNA processing</keyword>
<dbReference type="GO" id="GO:0009383">
    <property type="term" value="F:rRNA (cytosine-C5-)-methyltransferase activity"/>
    <property type="evidence" value="ECO:0007669"/>
    <property type="project" value="TreeGrafter"/>
</dbReference>
<gene>
    <name evidence="16" type="primary">rsmB</name>
    <name evidence="16" type="ORF">FKG94_20355</name>
</gene>
<dbReference type="CDD" id="cd02440">
    <property type="entry name" value="AdoMet_MTases"/>
    <property type="match status" value="1"/>
</dbReference>
<evidence type="ECO:0000259" key="15">
    <source>
        <dbReference type="PROSITE" id="PS51686"/>
    </source>
</evidence>
<dbReference type="GO" id="GO:0003723">
    <property type="term" value="F:RNA binding"/>
    <property type="evidence" value="ECO:0007669"/>
    <property type="project" value="UniProtKB-UniRule"/>
</dbReference>
<feature type="binding site" evidence="14">
    <location>
        <begin position="251"/>
        <end position="257"/>
    </location>
    <ligand>
        <name>S-adenosyl-L-methionine</name>
        <dbReference type="ChEBI" id="CHEBI:59789"/>
    </ligand>
</feature>
<evidence type="ECO:0000256" key="6">
    <source>
        <dbReference type="ARBA" id="ARBA00022552"/>
    </source>
</evidence>
<dbReference type="InterPro" id="IPR006027">
    <property type="entry name" value="NusB_RsmB_TIM44"/>
</dbReference>
<evidence type="ECO:0000256" key="3">
    <source>
        <dbReference type="ARBA" id="ARBA00007494"/>
    </source>
</evidence>
<dbReference type="PANTHER" id="PTHR22807">
    <property type="entry name" value="NOP2 YEAST -RELATED NOL1/NOP2/FMU SUN DOMAIN-CONTAINING"/>
    <property type="match status" value="1"/>
</dbReference>
<dbReference type="Pfam" id="PF01189">
    <property type="entry name" value="Methyltr_RsmB-F"/>
    <property type="match status" value="1"/>
</dbReference>
<dbReference type="FunFam" id="3.40.50.150:FF:000022">
    <property type="entry name" value="Ribosomal RNA small subunit methyltransferase B"/>
    <property type="match status" value="1"/>
</dbReference>
<dbReference type="GO" id="GO:0070475">
    <property type="term" value="P:rRNA base methylation"/>
    <property type="evidence" value="ECO:0007669"/>
    <property type="project" value="TreeGrafter"/>
</dbReference>
<dbReference type="EC" id="2.1.1.176" evidence="4"/>
<keyword evidence="5" id="KW-0963">Cytoplasm</keyword>
<dbReference type="GO" id="GO:0006355">
    <property type="term" value="P:regulation of DNA-templated transcription"/>
    <property type="evidence" value="ECO:0007669"/>
    <property type="project" value="InterPro"/>
</dbReference>
<dbReference type="Gene3D" id="1.10.940.10">
    <property type="entry name" value="NusB-like"/>
    <property type="match status" value="1"/>
</dbReference>
<feature type="active site" description="Nucleophile" evidence="14">
    <location>
        <position position="373"/>
    </location>
</feature>
<dbReference type="InterPro" id="IPR001678">
    <property type="entry name" value="MeTrfase_RsmB-F_NOP2_dom"/>
</dbReference>
<evidence type="ECO:0000256" key="4">
    <source>
        <dbReference type="ARBA" id="ARBA00012140"/>
    </source>
</evidence>
<keyword evidence="8 14" id="KW-0808">Transferase</keyword>
<accession>A0A545T0E2</accession>
<evidence type="ECO:0000256" key="12">
    <source>
        <dbReference type="ARBA" id="ARBA00031088"/>
    </source>
</evidence>
<dbReference type="NCBIfam" id="NF008149">
    <property type="entry name" value="PRK10901.1"/>
    <property type="match status" value="1"/>
</dbReference>
<dbReference type="InterPro" id="IPR023267">
    <property type="entry name" value="RCMT"/>
</dbReference>
<dbReference type="PROSITE" id="PS51686">
    <property type="entry name" value="SAM_MT_RSMB_NOP"/>
    <property type="match status" value="1"/>
</dbReference>
<evidence type="ECO:0000256" key="7">
    <source>
        <dbReference type="ARBA" id="ARBA00022603"/>
    </source>
</evidence>
<evidence type="ECO:0000256" key="5">
    <source>
        <dbReference type="ARBA" id="ARBA00022490"/>
    </source>
</evidence>
<dbReference type="Gene3D" id="1.10.287.730">
    <property type="entry name" value="Helix hairpin bin"/>
    <property type="match status" value="1"/>
</dbReference>
<dbReference type="Pfam" id="PF22458">
    <property type="entry name" value="RsmF-B_ferredox"/>
    <property type="match status" value="1"/>
</dbReference>
<comment type="catalytic activity">
    <reaction evidence="13">
        <text>cytidine(967) in 16S rRNA + S-adenosyl-L-methionine = 5-methylcytidine(967) in 16S rRNA + S-adenosyl-L-homocysteine + H(+)</text>
        <dbReference type="Rhea" id="RHEA:42748"/>
        <dbReference type="Rhea" id="RHEA-COMP:10219"/>
        <dbReference type="Rhea" id="RHEA-COMP:10220"/>
        <dbReference type="ChEBI" id="CHEBI:15378"/>
        <dbReference type="ChEBI" id="CHEBI:57856"/>
        <dbReference type="ChEBI" id="CHEBI:59789"/>
        <dbReference type="ChEBI" id="CHEBI:74483"/>
        <dbReference type="ChEBI" id="CHEBI:82748"/>
        <dbReference type="EC" id="2.1.1.176"/>
    </reaction>
</comment>
<evidence type="ECO:0000256" key="10">
    <source>
        <dbReference type="ARBA" id="ARBA00022884"/>
    </source>
</evidence>
<keyword evidence="17" id="KW-1185">Reference proteome</keyword>
<sequence length="441" mass="48287">MEPRAAAASALAKVIRQGRSLASVLPVAVNQVETRNAGLVQELCYGSARWYPQLQRLLAQLLVRPLKAKDSDIKAALIIGLYQLIYTRVPDHAAISASVNATRQLKKDWASKLVNGVLRRFQRERDALMAALADDPEYRLAHPAWMIDAIDAAWPQQAAAIFTANNDHPPFTLRANTRRVTVSQLQQQLRDADIACTPTPFSDSGVTLARALDVNELPGFQAGQVSVQDEAAQLAAGLLLLQPGQRVLDACCAPGGKTGHILEREPALEHLVGVDLEARRLQRVSDNLERLQLQAELICGDATQPQQWWQGPPFDRILLDAPCSATGVIRRHPDIKLLRNSADIAKLAQLQLRLLQALWPLLAPGGMLVYATCSIMPAENTEVIEQFLSACSCARHHVIDAPWGLAQPFGRQLLPRAAGHDGFYYARLQKAGAAEKTGLQQ</sequence>
<dbReference type="SUPFAM" id="SSF53335">
    <property type="entry name" value="S-adenosyl-L-methionine-dependent methyltransferases"/>
    <property type="match status" value="1"/>
</dbReference>
<dbReference type="InterPro" id="IPR004573">
    <property type="entry name" value="rRNA_ssu_MeTfrase_B"/>
</dbReference>
<dbReference type="EMBL" id="VHSG01000023">
    <property type="protein sequence ID" value="TQV70686.1"/>
    <property type="molecule type" value="Genomic_DNA"/>
</dbReference>
<comment type="similarity">
    <text evidence="3 14">Belongs to the class I-like SAM-binding methyltransferase superfamily. RsmB/NOP family.</text>
</comment>
<dbReference type="Pfam" id="PF01029">
    <property type="entry name" value="NusB"/>
    <property type="match status" value="1"/>
</dbReference>
<keyword evidence="9 14" id="KW-0949">S-adenosyl-L-methionine</keyword>
<protein>
    <recommendedName>
        <fullName evidence="4">16S rRNA (cytosine(967)-C(5))-methyltransferase</fullName>
        <ecNumber evidence="4">2.1.1.176</ecNumber>
    </recommendedName>
    <alternativeName>
        <fullName evidence="11">16S rRNA m5C967 methyltransferase</fullName>
    </alternativeName>
    <alternativeName>
        <fullName evidence="12">rRNA (cytosine-C(5)-)-methyltransferase RsmB</fullName>
    </alternativeName>
</protein>
<dbReference type="InterPro" id="IPR035926">
    <property type="entry name" value="NusB-like_sf"/>
</dbReference>
<dbReference type="GO" id="GO:0005829">
    <property type="term" value="C:cytosol"/>
    <property type="evidence" value="ECO:0007669"/>
    <property type="project" value="TreeGrafter"/>
</dbReference>
<dbReference type="SUPFAM" id="SSF48013">
    <property type="entry name" value="NusB-like"/>
    <property type="match status" value="1"/>
</dbReference>
<evidence type="ECO:0000256" key="13">
    <source>
        <dbReference type="ARBA" id="ARBA00047283"/>
    </source>
</evidence>
<keyword evidence="7 14" id="KW-0489">Methyltransferase</keyword>
<evidence type="ECO:0000256" key="2">
    <source>
        <dbReference type="ARBA" id="ARBA00004496"/>
    </source>
</evidence>
<evidence type="ECO:0000256" key="1">
    <source>
        <dbReference type="ARBA" id="ARBA00002724"/>
    </source>
</evidence>
<organism evidence="16 17">
    <name type="scientific">Exilibacterium tricleocarpae</name>
    <dbReference type="NCBI Taxonomy" id="2591008"/>
    <lineage>
        <taxon>Bacteria</taxon>
        <taxon>Pseudomonadati</taxon>
        <taxon>Pseudomonadota</taxon>
        <taxon>Gammaproteobacteria</taxon>
        <taxon>Cellvibrionales</taxon>
        <taxon>Cellvibrionaceae</taxon>
        <taxon>Exilibacterium</taxon>
    </lineage>
</organism>
<dbReference type="InterPro" id="IPR018314">
    <property type="entry name" value="RsmB/NOL1/NOP2-like_CS"/>
</dbReference>
<evidence type="ECO:0000256" key="8">
    <source>
        <dbReference type="ARBA" id="ARBA00022679"/>
    </source>
</evidence>
<evidence type="ECO:0000256" key="9">
    <source>
        <dbReference type="ARBA" id="ARBA00022691"/>
    </source>
</evidence>
<dbReference type="PANTHER" id="PTHR22807:SF61">
    <property type="entry name" value="NOL1_NOP2_SUN FAMILY PROTEIN _ ANTITERMINATION NUSB DOMAIN-CONTAINING PROTEIN"/>
    <property type="match status" value="1"/>
</dbReference>
<dbReference type="Gene3D" id="3.40.50.150">
    <property type="entry name" value="Vaccinia Virus protein VP39"/>
    <property type="match status" value="1"/>
</dbReference>
<evidence type="ECO:0000256" key="14">
    <source>
        <dbReference type="PROSITE-ProRule" id="PRU01023"/>
    </source>
</evidence>
<comment type="function">
    <text evidence="1">Specifically methylates the cytosine at position 967 (m5C967) of 16S rRNA.</text>
</comment>
<comment type="subcellular location">
    <subcellularLocation>
        <location evidence="2">Cytoplasm</location>
    </subcellularLocation>
</comment>
<feature type="binding site" evidence="14">
    <location>
        <position position="320"/>
    </location>
    <ligand>
        <name>S-adenosyl-L-methionine</name>
        <dbReference type="ChEBI" id="CHEBI:59789"/>
    </ligand>
</feature>
<dbReference type="Proteomes" id="UP000319732">
    <property type="component" value="Unassembled WGS sequence"/>
</dbReference>
<feature type="domain" description="SAM-dependent MTase RsmB/NOP-type" evidence="15">
    <location>
        <begin position="161"/>
        <end position="431"/>
    </location>
</feature>
<dbReference type="Gene3D" id="3.30.70.1170">
    <property type="entry name" value="Sun protein, domain 3"/>
    <property type="match status" value="1"/>
</dbReference>
<evidence type="ECO:0000313" key="16">
    <source>
        <dbReference type="EMBL" id="TQV70686.1"/>
    </source>
</evidence>
<proteinExistence type="inferred from homology"/>
<dbReference type="RefSeq" id="WP_142928787.1">
    <property type="nucleotide sequence ID" value="NZ_ML660101.1"/>
</dbReference>
<dbReference type="PROSITE" id="PS01153">
    <property type="entry name" value="NOL1_NOP2_SUN"/>
    <property type="match status" value="1"/>
</dbReference>
<evidence type="ECO:0000313" key="17">
    <source>
        <dbReference type="Proteomes" id="UP000319732"/>
    </source>
</evidence>